<keyword evidence="3" id="KW-0472">Membrane</keyword>
<dbReference type="GO" id="GO:0015627">
    <property type="term" value="C:type II protein secretion system complex"/>
    <property type="evidence" value="ECO:0007669"/>
    <property type="project" value="TreeGrafter"/>
</dbReference>
<dbReference type="PRINTS" id="PR00811">
    <property type="entry name" value="BCTERIALGSPD"/>
</dbReference>
<proteinExistence type="inferred from homology"/>
<name>A0A0S7XQM1_9BACT</name>
<evidence type="ECO:0000256" key="1">
    <source>
        <dbReference type="ARBA" id="ARBA00004370"/>
    </source>
</evidence>
<dbReference type="InterPro" id="IPR050810">
    <property type="entry name" value="Bact_Secretion_Sys_Channel"/>
</dbReference>
<feature type="domain" description="Type II/III secretion system secretin-like" evidence="5">
    <location>
        <begin position="62"/>
        <end position="221"/>
    </location>
</feature>
<dbReference type="PROSITE" id="PS00875">
    <property type="entry name" value="T2SP_D"/>
    <property type="match status" value="1"/>
</dbReference>
<keyword evidence="2" id="KW-0732">Signal</keyword>
<dbReference type="EMBL" id="LIZY01000006">
    <property type="protein sequence ID" value="KPJ64805.1"/>
    <property type="molecule type" value="Genomic_DNA"/>
</dbReference>
<accession>A0A0S7XQM1</accession>
<dbReference type="AlphaFoldDB" id="A0A0S7XQM1"/>
<dbReference type="InterPro" id="IPR004845">
    <property type="entry name" value="T2SS_GspD_CS"/>
</dbReference>
<dbReference type="InterPro" id="IPR004846">
    <property type="entry name" value="T2SS/T3SS_dom"/>
</dbReference>
<evidence type="ECO:0000313" key="6">
    <source>
        <dbReference type="EMBL" id="KPJ64805.1"/>
    </source>
</evidence>
<dbReference type="PATRIC" id="fig|1704032.3.peg.731"/>
<evidence type="ECO:0000256" key="4">
    <source>
        <dbReference type="RuleBase" id="RU004003"/>
    </source>
</evidence>
<dbReference type="GO" id="GO:0016020">
    <property type="term" value="C:membrane"/>
    <property type="evidence" value="ECO:0007669"/>
    <property type="project" value="UniProtKB-SubCell"/>
</dbReference>
<comment type="similarity">
    <text evidence="4">Belongs to the bacterial secretin family.</text>
</comment>
<dbReference type="PANTHER" id="PTHR30332">
    <property type="entry name" value="PROBABLE GENERAL SECRETION PATHWAY PROTEIN D"/>
    <property type="match status" value="1"/>
</dbReference>
<sequence length="237" mass="26317">MISIAALITEGNVSDISRKGVDWIGLGENATSISLTEATPDHWYQLGRISRSGFNIAATLRALINDNKLRVLSRPNIVVLNGRQATLHSGQTVYYRKQIGIDDTGRPIYDIEQIPVGVTLVINPRLAADGDIILTLQPIVSSLSDNTYFPDLPLVSEHRTLTTVRIKQGEVLVIAGLMRDSEEIIRSRVPLLGDLPIIGRMLFSHKEKRRISTELMIFIEPVPVQYPTDVEVMKPAE</sequence>
<evidence type="ECO:0000259" key="5">
    <source>
        <dbReference type="Pfam" id="PF00263"/>
    </source>
</evidence>
<organism evidence="6 7">
    <name type="scientific">candidate division KD3-62 bacterium DG_56</name>
    <dbReference type="NCBI Taxonomy" id="1704032"/>
    <lineage>
        <taxon>Bacteria</taxon>
        <taxon>candidate division KD3-62</taxon>
    </lineage>
</organism>
<protein>
    <recommendedName>
        <fullName evidence="5">Type II/III secretion system secretin-like domain-containing protein</fullName>
    </recommendedName>
</protein>
<dbReference type="Proteomes" id="UP000052020">
    <property type="component" value="Unassembled WGS sequence"/>
</dbReference>
<gene>
    <name evidence="6" type="ORF">AMK68_00520</name>
</gene>
<dbReference type="Pfam" id="PF00263">
    <property type="entry name" value="Secretin"/>
    <property type="match status" value="1"/>
</dbReference>
<comment type="caution">
    <text evidence="6">The sequence shown here is derived from an EMBL/GenBank/DDBJ whole genome shotgun (WGS) entry which is preliminary data.</text>
</comment>
<evidence type="ECO:0000313" key="7">
    <source>
        <dbReference type="Proteomes" id="UP000052020"/>
    </source>
</evidence>
<reference evidence="6 7" key="1">
    <citation type="journal article" date="2015" name="Microbiome">
        <title>Genomic resolution of linkages in carbon, nitrogen, and sulfur cycling among widespread estuary sediment bacteria.</title>
        <authorList>
            <person name="Baker B.J."/>
            <person name="Lazar C.S."/>
            <person name="Teske A.P."/>
            <person name="Dick G.J."/>
        </authorList>
    </citation>
    <scope>NUCLEOTIDE SEQUENCE [LARGE SCALE GENOMIC DNA]</scope>
    <source>
        <strain evidence="6">DG_56</strain>
    </source>
</reference>
<evidence type="ECO:0000256" key="3">
    <source>
        <dbReference type="ARBA" id="ARBA00023136"/>
    </source>
</evidence>
<dbReference type="PANTHER" id="PTHR30332:SF24">
    <property type="entry name" value="SECRETIN GSPD-RELATED"/>
    <property type="match status" value="1"/>
</dbReference>
<evidence type="ECO:0000256" key="2">
    <source>
        <dbReference type="ARBA" id="ARBA00022729"/>
    </source>
</evidence>
<dbReference type="GO" id="GO:0009306">
    <property type="term" value="P:protein secretion"/>
    <property type="evidence" value="ECO:0007669"/>
    <property type="project" value="InterPro"/>
</dbReference>
<comment type="subcellular location">
    <subcellularLocation>
        <location evidence="1">Membrane</location>
    </subcellularLocation>
</comment>
<dbReference type="InterPro" id="IPR001775">
    <property type="entry name" value="GspD/PilQ"/>
</dbReference>